<proteinExistence type="predicted"/>
<name>A0ABY4XQT5_9BACT</name>
<protein>
    <submittedName>
        <fullName evidence="1">Uncharacterized protein</fullName>
    </submittedName>
</protein>
<accession>A0ABY4XQT5</accession>
<dbReference type="Proteomes" id="UP001055420">
    <property type="component" value="Chromosome"/>
</dbReference>
<evidence type="ECO:0000313" key="1">
    <source>
        <dbReference type="EMBL" id="USJ32357.1"/>
    </source>
</evidence>
<evidence type="ECO:0000313" key="2">
    <source>
        <dbReference type="Proteomes" id="UP001055420"/>
    </source>
</evidence>
<keyword evidence="2" id="KW-1185">Reference proteome</keyword>
<reference evidence="1" key="1">
    <citation type="submission" date="2022-06" db="EMBL/GenBank/DDBJ databases">
        <title>Novel species in genus Dyadobacter.</title>
        <authorList>
            <person name="Ma C."/>
        </authorList>
    </citation>
    <scope>NUCLEOTIDE SEQUENCE</scope>
    <source>
        <strain evidence="1">CY22</strain>
    </source>
</reference>
<gene>
    <name evidence="1" type="ORF">NFI80_06340</name>
</gene>
<organism evidence="1 2">
    <name type="scientific">Dyadobacter chenhuakuii</name>
    <dbReference type="NCBI Taxonomy" id="2909339"/>
    <lineage>
        <taxon>Bacteria</taxon>
        <taxon>Pseudomonadati</taxon>
        <taxon>Bacteroidota</taxon>
        <taxon>Cytophagia</taxon>
        <taxon>Cytophagales</taxon>
        <taxon>Spirosomataceae</taxon>
        <taxon>Dyadobacter</taxon>
    </lineage>
</organism>
<dbReference type="RefSeq" id="WP_235163760.1">
    <property type="nucleotide sequence ID" value="NZ_CP098805.1"/>
</dbReference>
<sequence>MTGESNSLGPYNYQEVEINGSFQYEFKTDSGLTYNCWFVDGSGHFKDYPQIRDSIVTFGFGCKPYTPKGYFHKHDPKTKLTVLSILRQSLENYPERVVLVMYQNTDNRKRNRKIIFDTWYKDFCEDHNFVGKFRLTIPSPDGSDIMCITMFVPETYSKRETLKEALLDFKDELISKGLPPSTTTISFC</sequence>
<dbReference type="EMBL" id="CP098805">
    <property type="protein sequence ID" value="USJ32357.1"/>
    <property type="molecule type" value="Genomic_DNA"/>
</dbReference>